<sequence length="600" mass="67419">MPPRAISIKVAREDDLSSHIGNDGFYFDLVDFDRVRAFQIPDNTTMSRLKVLNDSSPQNLSNNDGLVFLKLYDPEQTQIRYIGMLFVKASSRPSDILPKLRSLAGFCADEEMELYEEIKSEPSAMCEALDANITFSESQIGHGDIICYQKSSKSLSHHAYPSVEIFFKRIQDLKAVVLGEQRKILALEEEVARLKHQSDLQTEKANMECQRFKRERDNAVRQLNELQDQNPQIFLEFPITNLLQATENFSDLCKVGDTEYGCVYKGIIHDTTVAIKLSRSDILFQQEVSILRQGRHPSIVNCIGKCSEVSALVYEWLPNGNLQDHIVCANGSPPLSWQIRTQIIGEICSALLFLHSREPHALVHGDLRPCNIFVDANFRSKICNFGMLTLFLQPGNHQPALTARLPYLDPEFLTTGELTPLSDVYSLGVIILGLLTGLPPLTIAKKVSEALENNNLHTLIDKSAGNWPYVQAKQLVVIGLSCVEMMREKRPDLLTKVWSVVEPLIRKPPAAPWPYVQSAVTGSYAPDHLICPIRMDIMKDPQVASDGFTYEAEAIMRWFDGGNNRSPMTNLPLANHDLVPNRALLSSIQEYLGQQRQPGS</sequence>
<dbReference type="PROSITE" id="PS50011">
    <property type="entry name" value="PROTEIN_KINASE_DOM"/>
    <property type="match status" value="1"/>
</dbReference>
<evidence type="ECO:0000256" key="1">
    <source>
        <dbReference type="ARBA" id="ARBA00000900"/>
    </source>
</evidence>
<dbReference type="SMR" id="A0A3B6CAI9"/>
<dbReference type="InterPro" id="IPR008266">
    <property type="entry name" value="Tyr_kinase_AS"/>
</dbReference>
<dbReference type="PROSITE" id="PS00109">
    <property type="entry name" value="PROTEIN_KINASE_TYR"/>
    <property type="match status" value="1"/>
</dbReference>
<dbReference type="PANTHER" id="PTHR45647">
    <property type="entry name" value="OS02G0152300 PROTEIN"/>
    <property type="match status" value="1"/>
</dbReference>
<evidence type="ECO:0000256" key="2">
    <source>
        <dbReference type="ARBA" id="ARBA00004906"/>
    </source>
</evidence>
<dbReference type="Gramene" id="TraesCS2B03G1043000.1">
    <property type="protein sequence ID" value="TraesCS2B03G1043000.1.CDS"/>
    <property type="gene ID" value="TraesCS2B03G1043000"/>
</dbReference>
<dbReference type="Pfam" id="PF04564">
    <property type="entry name" value="U-box"/>
    <property type="match status" value="1"/>
</dbReference>
<dbReference type="OrthoDB" id="587152at2759"/>
<dbReference type="GO" id="GO:0006508">
    <property type="term" value="P:proteolysis"/>
    <property type="evidence" value="ECO:0007669"/>
    <property type="project" value="UniProtKB-KW"/>
</dbReference>
<dbReference type="CDD" id="cd16655">
    <property type="entry name" value="RING-Ubox_WDSUB1-like"/>
    <property type="match status" value="1"/>
</dbReference>
<reference evidence="13" key="1">
    <citation type="submission" date="2018-08" db="EMBL/GenBank/DDBJ databases">
        <authorList>
            <person name="Rossello M."/>
        </authorList>
    </citation>
    <scope>NUCLEOTIDE SEQUENCE [LARGE SCALE GENOMIC DNA]</scope>
    <source>
        <strain evidence="13">cv. Chinese Spring</strain>
    </source>
</reference>
<keyword evidence="10" id="KW-0175">Coiled coil</keyword>
<evidence type="ECO:0000256" key="5">
    <source>
        <dbReference type="ARBA" id="ARBA00022670"/>
    </source>
</evidence>
<dbReference type="InterPro" id="IPR000719">
    <property type="entry name" value="Prot_kinase_dom"/>
</dbReference>
<dbReference type="Gene3D" id="3.30.200.20">
    <property type="entry name" value="Phosphorylase Kinase, domain 1"/>
    <property type="match status" value="1"/>
</dbReference>
<accession>A0A3B6CAI9</accession>
<dbReference type="Gramene" id="TraesCS2B02G409700.1">
    <property type="protein sequence ID" value="TraesCS2B02G409700.1"/>
    <property type="gene ID" value="TraesCS2B02G409700"/>
</dbReference>
<dbReference type="Pfam" id="PF12436">
    <property type="entry name" value="USP7_ICP0_bdg"/>
    <property type="match status" value="1"/>
</dbReference>
<feature type="domain" description="U-box" evidence="12">
    <location>
        <begin position="524"/>
        <end position="598"/>
    </location>
</feature>
<keyword evidence="6" id="KW-0808">Transferase</keyword>
<comment type="catalytic activity">
    <reaction evidence="1">
        <text>S-ubiquitinyl-[E2 ubiquitin-conjugating enzyme]-L-cysteine + [acceptor protein]-L-lysine = [E2 ubiquitin-conjugating enzyme]-L-cysteine + N(6)-ubiquitinyl-[acceptor protein]-L-lysine.</text>
        <dbReference type="EC" id="2.3.2.27"/>
    </reaction>
</comment>
<dbReference type="STRING" id="4565.A0A3B6CAI9"/>
<dbReference type="SMART" id="SM00504">
    <property type="entry name" value="Ubox"/>
    <property type="match status" value="1"/>
</dbReference>
<dbReference type="GO" id="GO:0008234">
    <property type="term" value="F:cysteine-type peptidase activity"/>
    <property type="evidence" value="ECO:0007669"/>
    <property type="project" value="UniProtKB-KW"/>
</dbReference>
<proteinExistence type="inferred from homology"/>
<dbReference type="GO" id="GO:0061630">
    <property type="term" value="F:ubiquitin protein ligase activity"/>
    <property type="evidence" value="ECO:0007669"/>
    <property type="project" value="UniProtKB-EC"/>
</dbReference>
<evidence type="ECO:0000256" key="8">
    <source>
        <dbReference type="ARBA" id="ARBA00022801"/>
    </source>
</evidence>
<evidence type="ECO:0000256" key="6">
    <source>
        <dbReference type="ARBA" id="ARBA00022679"/>
    </source>
</evidence>
<dbReference type="Pfam" id="PF07714">
    <property type="entry name" value="PK_Tyr_Ser-Thr"/>
    <property type="match status" value="1"/>
</dbReference>
<evidence type="ECO:0000313" key="14">
    <source>
        <dbReference type="Proteomes" id="UP000019116"/>
    </source>
</evidence>
<dbReference type="EnsemblPlants" id="TraesCS2B02G409700.1">
    <property type="protein sequence ID" value="TraesCS2B02G409700.1"/>
    <property type="gene ID" value="TraesCS2B02G409700"/>
</dbReference>
<dbReference type="InterPro" id="IPR024729">
    <property type="entry name" value="USP7_ICP0-binding_dom"/>
</dbReference>
<dbReference type="InterPro" id="IPR003613">
    <property type="entry name" value="Ubox_domain"/>
</dbReference>
<reference evidence="13" key="2">
    <citation type="submission" date="2018-10" db="UniProtKB">
        <authorList>
            <consortium name="EnsemblPlants"/>
        </authorList>
    </citation>
    <scope>IDENTIFICATION</scope>
</reference>
<evidence type="ECO:0000256" key="7">
    <source>
        <dbReference type="ARBA" id="ARBA00022786"/>
    </source>
</evidence>
<keyword evidence="9" id="KW-0788">Thiol protease</keyword>
<keyword evidence="7" id="KW-0833">Ubl conjugation pathway</keyword>
<evidence type="ECO:0000256" key="10">
    <source>
        <dbReference type="SAM" id="Coils"/>
    </source>
</evidence>
<dbReference type="Gene3D" id="1.10.510.10">
    <property type="entry name" value="Transferase(Phosphotransferase) domain 1"/>
    <property type="match status" value="1"/>
</dbReference>
<dbReference type="AlphaFoldDB" id="A0A3B6CAI9"/>
<dbReference type="PROSITE" id="PS51698">
    <property type="entry name" value="U_BOX"/>
    <property type="match status" value="1"/>
</dbReference>
<protein>
    <recommendedName>
        <fullName evidence="4">RING-type E3 ubiquitin transferase</fullName>
        <ecNumber evidence="4">2.3.2.27</ecNumber>
    </recommendedName>
</protein>
<evidence type="ECO:0000256" key="9">
    <source>
        <dbReference type="ARBA" id="ARBA00022807"/>
    </source>
</evidence>
<evidence type="ECO:0000259" key="11">
    <source>
        <dbReference type="PROSITE" id="PS50011"/>
    </source>
</evidence>
<dbReference type="FunFam" id="3.10.20.90:FF:000050">
    <property type="entry name" value="Ubiquitin carboxyl-terminal hydrolase 13"/>
    <property type="match status" value="1"/>
</dbReference>
<name>A0A3B6CAI9_WHEAT</name>
<dbReference type="GO" id="GO:0101005">
    <property type="term" value="F:deubiquitinase activity"/>
    <property type="evidence" value="ECO:0007669"/>
    <property type="project" value="UniProtKB-ARBA"/>
</dbReference>
<dbReference type="EC" id="2.3.2.27" evidence="4"/>
<dbReference type="GO" id="GO:0016567">
    <property type="term" value="P:protein ubiquitination"/>
    <property type="evidence" value="ECO:0007669"/>
    <property type="project" value="UniProtKB-UniPathway"/>
</dbReference>
<dbReference type="GO" id="GO:0004672">
    <property type="term" value="F:protein kinase activity"/>
    <property type="evidence" value="ECO:0007669"/>
    <property type="project" value="InterPro"/>
</dbReference>
<feature type="coiled-coil region" evidence="10">
    <location>
        <begin position="170"/>
        <end position="229"/>
    </location>
</feature>
<evidence type="ECO:0000256" key="3">
    <source>
        <dbReference type="ARBA" id="ARBA00009085"/>
    </source>
</evidence>
<evidence type="ECO:0000259" key="12">
    <source>
        <dbReference type="PROSITE" id="PS51698"/>
    </source>
</evidence>
<organism evidence="13">
    <name type="scientific">Triticum aestivum</name>
    <name type="common">Wheat</name>
    <dbReference type="NCBI Taxonomy" id="4565"/>
    <lineage>
        <taxon>Eukaryota</taxon>
        <taxon>Viridiplantae</taxon>
        <taxon>Streptophyta</taxon>
        <taxon>Embryophyta</taxon>
        <taxon>Tracheophyta</taxon>
        <taxon>Spermatophyta</taxon>
        <taxon>Magnoliopsida</taxon>
        <taxon>Liliopsida</taxon>
        <taxon>Poales</taxon>
        <taxon>Poaceae</taxon>
        <taxon>BOP clade</taxon>
        <taxon>Pooideae</taxon>
        <taxon>Triticodae</taxon>
        <taxon>Triticeae</taxon>
        <taxon>Triticinae</taxon>
        <taxon>Triticum</taxon>
    </lineage>
</organism>
<evidence type="ECO:0000256" key="4">
    <source>
        <dbReference type="ARBA" id="ARBA00012483"/>
    </source>
</evidence>
<comment type="similarity">
    <text evidence="3">Belongs to the peptidase C19 family.</text>
</comment>
<dbReference type="InterPro" id="IPR051348">
    <property type="entry name" value="U-box_ubiquitin_ligases"/>
</dbReference>
<dbReference type="Proteomes" id="UP000019116">
    <property type="component" value="Chromosome 2B"/>
</dbReference>
<dbReference type="GO" id="GO:0005634">
    <property type="term" value="C:nucleus"/>
    <property type="evidence" value="ECO:0007669"/>
    <property type="project" value="UniProtKB-ARBA"/>
</dbReference>
<keyword evidence="5" id="KW-0645">Protease</keyword>
<comment type="pathway">
    <text evidence="2">Protein modification; protein ubiquitination.</text>
</comment>
<dbReference type="InterPro" id="IPR013083">
    <property type="entry name" value="Znf_RING/FYVE/PHD"/>
</dbReference>
<feature type="domain" description="Protein kinase" evidence="11">
    <location>
        <begin position="249"/>
        <end position="505"/>
    </location>
</feature>
<dbReference type="UniPathway" id="UPA00143"/>
<keyword evidence="8" id="KW-0378">Hydrolase</keyword>
<evidence type="ECO:0000313" key="13">
    <source>
        <dbReference type="EnsemblPlants" id="TraesCS2B02G409700.1"/>
    </source>
</evidence>
<dbReference type="SUPFAM" id="SSF56112">
    <property type="entry name" value="Protein kinase-like (PK-like)"/>
    <property type="match status" value="1"/>
</dbReference>
<dbReference type="Gene3D" id="3.10.20.90">
    <property type="entry name" value="Phosphatidylinositol 3-kinase Catalytic Subunit, Chain A, domain 1"/>
    <property type="match status" value="1"/>
</dbReference>
<keyword evidence="14" id="KW-1185">Reference proteome</keyword>
<dbReference type="SUPFAM" id="SSF57850">
    <property type="entry name" value="RING/U-box"/>
    <property type="match status" value="1"/>
</dbReference>
<dbReference type="Gene3D" id="3.30.40.10">
    <property type="entry name" value="Zinc/RING finger domain, C3HC4 (zinc finger)"/>
    <property type="match status" value="1"/>
</dbReference>
<dbReference type="InterPro" id="IPR011009">
    <property type="entry name" value="Kinase-like_dom_sf"/>
</dbReference>
<dbReference type="GO" id="GO:0005524">
    <property type="term" value="F:ATP binding"/>
    <property type="evidence" value="ECO:0007669"/>
    <property type="project" value="InterPro"/>
</dbReference>
<dbReference type="PANTHER" id="PTHR45647:SF50">
    <property type="entry name" value="U-BOX DOMAIN-CONTAINING PROTEIN 57"/>
    <property type="match status" value="1"/>
</dbReference>
<dbReference type="InterPro" id="IPR001245">
    <property type="entry name" value="Ser-Thr/Tyr_kinase_cat_dom"/>
</dbReference>